<dbReference type="RefSeq" id="WP_129006535.1">
    <property type="nucleotide sequence ID" value="NZ_SDHZ01000006.1"/>
</dbReference>
<dbReference type="EMBL" id="SDHZ01000006">
    <property type="protein sequence ID" value="RXK80608.1"/>
    <property type="molecule type" value="Genomic_DNA"/>
</dbReference>
<dbReference type="AlphaFoldDB" id="A0A4Q1D0R3"/>
<dbReference type="Gene3D" id="3.40.50.150">
    <property type="entry name" value="Vaccinia Virus protein VP39"/>
    <property type="match status" value="1"/>
</dbReference>
<protein>
    <submittedName>
        <fullName evidence="1">Class I SAM-dependent methyltransferase</fullName>
    </submittedName>
</protein>
<dbReference type="PANTHER" id="PTHR43167">
    <property type="entry name" value="PUTATIVE (AFU_ORTHOLOGUE AFUA_6G01830)-RELATED"/>
    <property type="match status" value="1"/>
</dbReference>
<dbReference type="PANTHER" id="PTHR43167:SF1">
    <property type="entry name" value="PUTATIVE (AFU_ORTHOLOGUE AFUA_6G01830)-RELATED"/>
    <property type="match status" value="1"/>
</dbReference>
<dbReference type="InterPro" id="IPR029063">
    <property type="entry name" value="SAM-dependent_MTases_sf"/>
</dbReference>
<dbReference type="OrthoDB" id="5464618at2"/>
<dbReference type="SUPFAM" id="SSF53335">
    <property type="entry name" value="S-adenosyl-L-methionine-dependent methyltransferases"/>
    <property type="match status" value="1"/>
</dbReference>
<gene>
    <name evidence="1" type="ORF">ESB13_23525</name>
</gene>
<keyword evidence="1" id="KW-0489">Methyltransferase</keyword>
<dbReference type="Pfam" id="PF13578">
    <property type="entry name" value="Methyltransf_24"/>
    <property type="match status" value="1"/>
</dbReference>
<keyword evidence="2" id="KW-1185">Reference proteome</keyword>
<sequence length="267" mass="30648">MYSKYKLAGKWLHYWRNSSNSKGHGVHSPFVFEFIEKVLNDKGEYYCYQPIEGMRSWLKHTDKVLEIQDFGAGSRVNSNLQRKVSSIARSALKQPKFGKLLFRMVNFYQPKTIIELGTSLGVTTSYLASGNEKARVITMEGAPAVAAVARDNFRQLGLRNIELVEGNFDLTLPKVLESCKESGVDFAFIDGNHRYEPTIQYFKQLLAHTGENSIVILDDIHWSEEMEKAWAEVQHHEAVTMTIDLFFIGIVLFKPDFKIKQHFSVRF</sequence>
<reference evidence="1 2" key="1">
    <citation type="submission" date="2019-01" db="EMBL/GenBank/DDBJ databases">
        <title>Filimonas sp. strain TTM-71.</title>
        <authorList>
            <person name="Chen W.-M."/>
        </authorList>
    </citation>
    <scope>NUCLEOTIDE SEQUENCE [LARGE SCALE GENOMIC DNA]</scope>
    <source>
        <strain evidence="1 2">TTM-71</strain>
    </source>
</reference>
<evidence type="ECO:0000313" key="2">
    <source>
        <dbReference type="Proteomes" id="UP000290545"/>
    </source>
</evidence>
<name>A0A4Q1D0R3_9BACT</name>
<evidence type="ECO:0000313" key="1">
    <source>
        <dbReference type="EMBL" id="RXK80608.1"/>
    </source>
</evidence>
<dbReference type="GO" id="GO:0008168">
    <property type="term" value="F:methyltransferase activity"/>
    <property type="evidence" value="ECO:0007669"/>
    <property type="project" value="UniProtKB-KW"/>
</dbReference>
<accession>A0A4Q1D0R3</accession>
<dbReference type="GO" id="GO:0032259">
    <property type="term" value="P:methylation"/>
    <property type="evidence" value="ECO:0007669"/>
    <property type="project" value="UniProtKB-KW"/>
</dbReference>
<organism evidence="1 2">
    <name type="scientific">Filimonas effusa</name>
    <dbReference type="NCBI Taxonomy" id="2508721"/>
    <lineage>
        <taxon>Bacteria</taxon>
        <taxon>Pseudomonadati</taxon>
        <taxon>Bacteroidota</taxon>
        <taxon>Chitinophagia</taxon>
        <taxon>Chitinophagales</taxon>
        <taxon>Chitinophagaceae</taxon>
        <taxon>Filimonas</taxon>
    </lineage>
</organism>
<comment type="caution">
    <text evidence="1">The sequence shown here is derived from an EMBL/GenBank/DDBJ whole genome shotgun (WGS) entry which is preliminary data.</text>
</comment>
<proteinExistence type="predicted"/>
<dbReference type="Proteomes" id="UP000290545">
    <property type="component" value="Unassembled WGS sequence"/>
</dbReference>
<dbReference type="CDD" id="cd02440">
    <property type="entry name" value="AdoMet_MTases"/>
    <property type="match status" value="1"/>
</dbReference>
<keyword evidence="1" id="KW-0808">Transferase</keyword>